<evidence type="ECO:0000313" key="1">
    <source>
        <dbReference type="EMBL" id="CAB5383374.1"/>
    </source>
</evidence>
<name>A0A915ZN38_9GLOM</name>
<comment type="caution">
    <text evidence="1">The sequence shown here is derived from an EMBL/GenBank/DDBJ whole genome shotgun (WGS) entry which is preliminary data.</text>
</comment>
<sequence>MVTASSSLINIFYNHFILVAGHGQIRNYPAFHYGAYVYINLTSCIIQKKNICIKEIDSTKMRNEDQDEGEKKVE</sequence>
<protein>
    <submittedName>
        <fullName evidence="1">Uncharacterized protein</fullName>
    </submittedName>
</protein>
<dbReference type="AlphaFoldDB" id="A0A915ZN38"/>
<organism evidence="1 2">
    <name type="scientific">Rhizophagus irregularis</name>
    <dbReference type="NCBI Taxonomy" id="588596"/>
    <lineage>
        <taxon>Eukaryota</taxon>
        <taxon>Fungi</taxon>
        <taxon>Fungi incertae sedis</taxon>
        <taxon>Mucoromycota</taxon>
        <taxon>Glomeromycotina</taxon>
        <taxon>Glomeromycetes</taxon>
        <taxon>Glomerales</taxon>
        <taxon>Glomeraceae</taxon>
        <taxon>Rhizophagus</taxon>
    </lineage>
</organism>
<dbReference type="Proteomes" id="UP000684084">
    <property type="component" value="Unassembled WGS sequence"/>
</dbReference>
<dbReference type="EMBL" id="CAGKOT010000048">
    <property type="protein sequence ID" value="CAB5383374.1"/>
    <property type="molecule type" value="Genomic_DNA"/>
</dbReference>
<gene>
    <name evidence="1" type="ORF">CHRIB12_LOCUS18391</name>
</gene>
<accession>A0A915ZN38</accession>
<proteinExistence type="predicted"/>
<evidence type="ECO:0000313" key="2">
    <source>
        <dbReference type="Proteomes" id="UP000684084"/>
    </source>
</evidence>
<reference evidence="1" key="1">
    <citation type="submission" date="2020-05" db="EMBL/GenBank/DDBJ databases">
        <authorList>
            <person name="Rincon C."/>
            <person name="Sanders R I."/>
            <person name="Robbins C."/>
            <person name="Chaturvedi A."/>
        </authorList>
    </citation>
    <scope>NUCLEOTIDE SEQUENCE</scope>
    <source>
        <strain evidence="1">CHB12</strain>
    </source>
</reference>